<dbReference type="EMBL" id="KV918804">
    <property type="protein sequence ID" value="OSX78826.1"/>
    <property type="molecule type" value="Genomic_DNA"/>
</dbReference>
<gene>
    <name evidence="3" type="ORF">BU14_0022s0078</name>
    <name evidence="2" type="ORF">BU14_0098s0052</name>
</gene>
<dbReference type="EMBL" id="KV918763">
    <property type="protein sequence ID" value="OSX81358.1"/>
    <property type="molecule type" value="Genomic_DNA"/>
</dbReference>
<keyword evidence="4" id="KW-1185">Reference proteome</keyword>
<evidence type="ECO:0000313" key="2">
    <source>
        <dbReference type="EMBL" id="OSX78826.1"/>
    </source>
</evidence>
<evidence type="ECO:0000313" key="3">
    <source>
        <dbReference type="EMBL" id="OSX81358.1"/>
    </source>
</evidence>
<name>A0A1X6PKW9_PORUM</name>
<sequence length="204" mass="22466">MRCGHTFPTVGPPPGRRNGCSPDHSWSRRRCRWTTAIRLPRWSRRLPPSESIRDACSASVPDVLCLTAPQWISVYRRRCERRTGYSPCGNRPGGEDETFYIRGGDDFGIRVHAGGGVLVELLQDGHDQPGGVTLHMRRGDPTGVDDHVGDDVDVGRGPDERDRWHHPNGGVPVEHLPGCELVGIEDLSHGGMRVIGGLLVLCEL</sequence>
<protein>
    <submittedName>
        <fullName evidence="3">Uncharacterized protein</fullName>
    </submittedName>
</protein>
<reference evidence="3 4" key="1">
    <citation type="submission" date="2017-03" db="EMBL/GenBank/DDBJ databases">
        <title>WGS assembly of Porphyra umbilicalis.</title>
        <authorList>
            <person name="Brawley S.H."/>
            <person name="Blouin N.A."/>
            <person name="Ficko-Blean E."/>
            <person name="Wheeler G.L."/>
            <person name="Lohr M."/>
            <person name="Goodson H.V."/>
            <person name="Jenkins J.W."/>
            <person name="Blaby-Haas C.E."/>
            <person name="Helliwell K.E."/>
            <person name="Chan C."/>
            <person name="Marriage T."/>
            <person name="Bhattacharya D."/>
            <person name="Klein A.S."/>
            <person name="Badis Y."/>
            <person name="Brodie J."/>
            <person name="Cao Y."/>
            <person name="Collen J."/>
            <person name="Dittami S.M."/>
            <person name="Gachon C.M."/>
            <person name="Green B.R."/>
            <person name="Karpowicz S."/>
            <person name="Kim J.W."/>
            <person name="Kudahl U."/>
            <person name="Lin S."/>
            <person name="Michel G."/>
            <person name="Mittag M."/>
            <person name="Olson B.J."/>
            <person name="Pangilinan J."/>
            <person name="Peng Y."/>
            <person name="Qiu H."/>
            <person name="Shu S."/>
            <person name="Singer J.T."/>
            <person name="Smith A.G."/>
            <person name="Sprecher B.N."/>
            <person name="Wagner V."/>
            <person name="Wang W."/>
            <person name="Wang Z.-Y."/>
            <person name="Yan J."/>
            <person name="Yarish C."/>
            <person name="Zoeuner-Riek S."/>
            <person name="Zhuang Y."/>
            <person name="Zou Y."/>
            <person name="Lindquist E.A."/>
            <person name="Grimwood J."/>
            <person name="Barry K."/>
            <person name="Rokhsar D.S."/>
            <person name="Schmutz J."/>
            <person name="Stiller J.W."/>
            <person name="Grossman A.R."/>
            <person name="Prochnik S.E."/>
        </authorList>
    </citation>
    <scope>NUCLEOTIDE SEQUENCE [LARGE SCALE GENOMIC DNA]</scope>
    <source>
        <strain evidence="3">4086291</strain>
    </source>
</reference>
<accession>A0A1X6PKW9</accession>
<evidence type="ECO:0000313" key="4">
    <source>
        <dbReference type="Proteomes" id="UP000218209"/>
    </source>
</evidence>
<organism evidence="3 4">
    <name type="scientific">Porphyra umbilicalis</name>
    <name type="common">Purple laver</name>
    <name type="synonym">Red alga</name>
    <dbReference type="NCBI Taxonomy" id="2786"/>
    <lineage>
        <taxon>Eukaryota</taxon>
        <taxon>Rhodophyta</taxon>
        <taxon>Bangiophyceae</taxon>
        <taxon>Bangiales</taxon>
        <taxon>Bangiaceae</taxon>
        <taxon>Porphyra</taxon>
    </lineage>
</organism>
<evidence type="ECO:0000256" key="1">
    <source>
        <dbReference type="SAM" id="MobiDB-lite"/>
    </source>
</evidence>
<feature type="region of interest" description="Disordered" evidence="1">
    <location>
        <begin position="1"/>
        <end position="26"/>
    </location>
</feature>
<proteinExistence type="predicted"/>
<dbReference type="Proteomes" id="UP000218209">
    <property type="component" value="Unassembled WGS sequence"/>
</dbReference>
<dbReference type="AlphaFoldDB" id="A0A1X6PKW9"/>